<accession>A0AAV4M7Y3</accession>
<organism evidence="2 3">
    <name type="scientific">Caerostris extrusa</name>
    <name type="common">Bark spider</name>
    <name type="synonym">Caerostris bankana</name>
    <dbReference type="NCBI Taxonomy" id="172846"/>
    <lineage>
        <taxon>Eukaryota</taxon>
        <taxon>Metazoa</taxon>
        <taxon>Ecdysozoa</taxon>
        <taxon>Arthropoda</taxon>
        <taxon>Chelicerata</taxon>
        <taxon>Arachnida</taxon>
        <taxon>Araneae</taxon>
        <taxon>Araneomorphae</taxon>
        <taxon>Entelegynae</taxon>
        <taxon>Araneoidea</taxon>
        <taxon>Araneidae</taxon>
        <taxon>Caerostris</taxon>
    </lineage>
</organism>
<evidence type="ECO:0000313" key="3">
    <source>
        <dbReference type="Proteomes" id="UP001054945"/>
    </source>
</evidence>
<evidence type="ECO:0000313" key="2">
    <source>
        <dbReference type="EMBL" id="GIX68149.1"/>
    </source>
</evidence>
<comment type="caution">
    <text evidence="2">The sequence shown here is derived from an EMBL/GenBank/DDBJ whole genome shotgun (WGS) entry which is preliminary data.</text>
</comment>
<proteinExistence type="predicted"/>
<name>A0AAV4M7Y3_CAEEX</name>
<evidence type="ECO:0000256" key="1">
    <source>
        <dbReference type="SAM" id="MobiDB-lite"/>
    </source>
</evidence>
<keyword evidence="3" id="KW-1185">Reference proteome</keyword>
<feature type="region of interest" description="Disordered" evidence="1">
    <location>
        <begin position="1"/>
        <end position="24"/>
    </location>
</feature>
<dbReference type="Proteomes" id="UP001054945">
    <property type="component" value="Unassembled WGS sequence"/>
</dbReference>
<dbReference type="EMBL" id="BPLR01019464">
    <property type="protein sequence ID" value="GIX68149.1"/>
    <property type="molecule type" value="Genomic_DNA"/>
</dbReference>
<gene>
    <name evidence="2" type="ORF">CEXT_151401</name>
</gene>
<sequence length="83" mass="9433">MSLHWKKKDADEESTKSALRQGRMRKMNFSGPNAMWEPGTAKRMIALLYFTAGFHLSSTEIYGGIMNSLPHKEIENLPHKGLI</sequence>
<reference evidence="2 3" key="1">
    <citation type="submission" date="2021-06" db="EMBL/GenBank/DDBJ databases">
        <title>Caerostris extrusa draft genome.</title>
        <authorList>
            <person name="Kono N."/>
            <person name="Arakawa K."/>
        </authorList>
    </citation>
    <scope>NUCLEOTIDE SEQUENCE [LARGE SCALE GENOMIC DNA]</scope>
</reference>
<dbReference type="AlphaFoldDB" id="A0AAV4M7Y3"/>
<protein>
    <submittedName>
        <fullName evidence="2">Uncharacterized protein</fullName>
    </submittedName>
</protein>